<sequence length="364" mass="41526">MPSAHSQLPPLRTAASQASILNSRSSHPIDTVKTTLLTISTFLLSNEAKITLWKSPATDGFSVSLRMLHERLQQGYLAPSLLKPDPTSAATSPMVNALTNEDKTMDTNTSPRTSIAMGNSPGTSPRTPKKPMARPLEDFEDLYYVLLSTIHSQHQMLVVRLQSAFNGLADTMYPRGPTIAQFDTTLHQAWDALNDAGLAKTLDAAVRRARVKEMHMDIAAQRNCERITQWDEKELLRDLYRDTDTVQGLEWIGGWAPCMIVAWLEEKYRAIFRKEKEAAKLLEREPLRKNLEKEKIRKRQREEWERSMGTERREKKRAQRESEGLAREFMVRADRVQEHGRYLKALAAADMGLPEDECVEYEEF</sequence>
<proteinExistence type="predicted"/>
<dbReference type="EMBL" id="MU001935">
    <property type="protein sequence ID" value="KAF2793269.1"/>
    <property type="molecule type" value="Genomic_DNA"/>
</dbReference>
<organism evidence="2 3">
    <name type="scientific">Melanomma pulvis-pyrius CBS 109.77</name>
    <dbReference type="NCBI Taxonomy" id="1314802"/>
    <lineage>
        <taxon>Eukaryota</taxon>
        <taxon>Fungi</taxon>
        <taxon>Dikarya</taxon>
        <taxon>Ascomycota</taxon>
        <taxon>Pezizomycotina</taxon>
        <taxon>Dothideomycetes</taxon>
        <taxon>Pleosporomycetidae</taxon>
        <taxon>Pleosporales</taxon>
        <taxon>Melanommataceae</taxon>
        <taxon>Melanomma</taxon>
    </lineage>
</organism>
<feature type="region of interest" description="Disordered" evidence="1">
    <location>
        <begin position="300"/>
        <end position="323"/>
    </location>
</feature>
<feature type="compositionally biased region" description="Polar residues" evidence="1">
    <location>
        <begin position="106"/>
        <end position="126"/>
    </location>
</feature>
<gene>
    <name evidence="2" type="ORF">K505DRAFT_362154</name>
</gene>
<feature type="region of interest" description="Disordered" evidence="1">
    <location>
        <begin position="102"/>
        <end position="132"/>
    </location>
</feature>
<evidence type="ECO:0000313" key="2">
    <source>
        <dbReference type="EMBL" id="KAF2793269.1"/>
    </source>
</evidence>
<dbReference type="Proteomes" id="UP000799757">
    <property type="component" value="Unassembled WGS sequence"/>
</dbReference>
<keyword evidence="3" id="KW-1185">Reference proteome</keyword>
<name>A0A6A6XA17_9PLEO</name>
<evidence type="ECO:0000313" key="3">
    <source>
        <dbReference type="Proteomes" id="UP000799757"/>
    </source>
</evidence>
<reference evidence="2" key="1">
    <citation type="journal article" date="2020" name="Stud. Mycol.">
        <title>101 Dothideomycetes genomes: a test case for predicting lifestyles and emergence of pathogens.</title>
        <authorList>
            <person name="Haridas S."/>
            <person name="Albert R."/>
            <person name="Binder M."/>
            <person name="Bloem J."/>
            <person name="Labutti K."/>
            <person name="Salamov A."/>
            <person name="Andreopoulos B."/>
            <person name="Baker S."/>
            <person name="Barry K."/>
            <person name="Bills G."/>
            <person name="Bluhm B."/>
            <person name="Cannon C."/>
            <person name="Castanera R."/>
            <person name="Culley D."/>
            <person name="Daum C."/>
            <person name="Ezra D."/>
            <person name="Gonzalez J."/>
            <person name="Henrissat B."/>
            <person name="Kuo A."/>
            <person name="Liang C."/>
            <person name="Lipzen A."/>
            <person name="Lutzoni F."/>
            <person name="Magnuson J."/>
            <person name="Mondo S."/>
            <person name="Nolan M."/>
            <person name="Ohm R."/>
            <person name="Pangilinan J."/>
            <person name="Park H.-J."/>
            <person name="Ramirez L."/>
            <person name="Alfaro M."/>
            <person name="Sun H."/>
            <person name="Tritt A."/>
            <person name="Yoshinaga Y."/>
            <person name="Zwiers L.-H."/>
            <person name="Turgeon B."/>
            <person name="Goodwin S."/>
            <person name="Spatafora J."/>
            <person name="Crous P."/>
            <person name="Grigoriev I."/>
        </authorList>
    </citation>
    <scope>NUCLEOTIDE SEQUENCE</scope>
    <source>
        <strain evidence="2">CBS 109.77</strain>
    </source>
</reference>
<evidence type="ECO:0000256" key="1">
    <source>
        <dbReference type="SAM" id="MobiDB-lite"/>
    </source>
</evidence>
<accession>A0A6A6XA17</accession>
<dbReference type="OrthoDB" id="5419508at2759"/>
<protein>
    <submittedName>
        <fullName evidence="2">Uncharacterized protein</fullName>
    </submittedName>
</protein>
<dbReference type="AlphaFoldDB" id="A0A6A6XA17"/>